<reference evidence="1" key="2">
    <citation type="journal article" date="2015" name="Data Brief">
        <title>Shoot transcriptome of the giant reed, Arundo donax.</title>
        <authorList>
            <person name="Barrero R.A."/>
            <person name="Guerrero F.D."/>
            <person name="Moolhuijzen P."/>
            <person name="Goolsby J.A."/>
            <person name="Tidwell J."/>
            <person name="Bellgard S.E."/>
            <person name="Bellgard M.I."/>
        </authorList>
    </citation>
    <scope>NUCLEOTIDE SEQUENCE</scope>
    <source>
        <tissue evidence="1">Shoot tissue taken approximately 20 cm above the soil surface</tissue>
    </source>
</reference>
<protein>
    <submittedName>
        <fullName evidence="1">Uncharacterized protein</fullName>
    </submittedName>
</protein>
<reference evidence="1" key="1">
    <citation type="submission" date="2014-09" db="EMBL/GenBank/DDBJ databases">
        <authorList>
            <person name="Magalhaes I.L.F."/>
            <person name="Oliveira U."/>
            <person name="Santos F.R."/>
            <person name="Vidigal T.H.D.A."/>
            <person name="Brescovit A.D."/>
            <person name="Santos A.J."/>
        </authorList>
    </citation>
    <scope>NUCLEOTIDE SEQUENCE</scope>
    <source>
        <tissue evidence="1">Shoot tissue taken approximately 20 cm above the soil surface</tissue>
    </source>
</reference>
<dbReference type="AlphaFoldDB" id="A0A0A9D2N9"/>
<organism evidence="1">
    <name type="scientific">Arundo donax</name>
    <name type="common">Giant reed</name>
    <name type="synonym">Donax arundinaceus</name>
    <dbReference type="NCBI Taxonomy" id="35708"/>
    <lineage>
        <taxon>Eukaryota</taxon>
        <taxon>Viridiplantae</taxon>
        <taxon>Streptophyta</taxon>
        <taxon>Embryophyta</taxon>
        <taxon>Tracheophyta</taxon>
        <taxon>Spermatophyta</taxon>
        <taxon>Magnoliopsida</taxon>
        <taxon>Liliopsida</taxon>
        <taxon>Poales</taxon>
        <taxon>Poaceae</taxon>
        <taxon>PACMAD clade</taxon>
        <taxon>Arundinoideae</taxon>
        <taxon>Arundineae</taxon>
        <taxon>Arundo</taxon>
    </lineage>
</organism>
<name>A0A0A9D2N9_ARUDO</name>
<accession>A0A0A9D2N9</accession>
<sequence length="66" mass="7171">MFPNTQNVSYKALLSIDLSRFLMNIFAAPLLRELGSRLEYIILIGFPLIGVKLSSSSARAASAGLL</sequence>
<evidence type="ECO:0000313" key="1">
    <source>
        <dbReference type="EMBL" id="JAD78002.1"/>
    </source>
</evidence>
<proteinExistence type="predicted"/>
<dbReference type="EMBL" id="GBRH01219893">
    <property type="protein sequence ID" value="JAD78002.1"/>
    <property type="molecule type" value="Transcribed_RNA"/>
</dbReference>